<evidence type="ECO:0000256" key="5">
    <source>
        <dbReference type="ARBA" id="ARBA00023002"/>
    </source>
</evidence>
<evidence type="ECO:0000313" key="7">
    <source>
        <dbReference type="EMBL" id="OBZ76355.1"/>
    </source>
</evidence>
<gene>
    <name evidence="7" type="primary">pcpB_4</name>
    <name evidence="7" type="ORF">A0H81_02919</name>
</gene>
<proteinExistence type="inferred from homology"/>
<dbReference type="STRING" id="5627.A0A1C7MHG2"/>
<dbReference type="PANTHER" id="PTHR43004">
    <property type="entry name" value="TRK SYSTEM POTASSIUM UPTAKE PROTEIN"/>
    <property type="match status" value="1"/>
</dbReference>
<evidence type="ECO:0000256" key="3">
    <source>
        <dbReference type="ARBA" id="ARBA00022630"/>
    </source>
</evidence>
<dbReference type="Gene3D" id="3.40.30.20">
    <property type="match status" value="1"/>
</dbReference>
<dbReference type="Pfam" id="PF01494">
    <property type="entry name" value="FAD_binding_3"/>
    <property type="match status" value="1"/>
</dbReference>
<dbReference type="Proteomes" id="UP000092993">
    <property type="component" value="Unassembled WGS sequence"/>
</dbReference>
<organism evidence="7 8">
    <name type="scientific">Grifola frondosa</name>
    <name type="common">Maitake</name>
    <name type="synonym">Polyporus frondosus</name>
    <dbReference type="NCBI Taxonomy" id="5627"/>
    <lineage>
        <taxon>Eukaryota</taxon>
        <taxon>Fungi</taxon>
        <taxon>Dikarya</taxon>
        <taxon>Basidiomycota</taxon>
        <taxon>Agaricomycotina</taxon>
        <taxon>Agaricomycetes</taxon>
        <taxon>Polyporales</taxon>
        <taxon>Grifolaceae</taxon>
        <taxon>Grifola</taxon>
    </lineage>
</organism>
<dbReference type="Gene3D" id="3.30.70.2450">
    <property type="match status" value="1"/>
</dbReference>
<dbReference type="InterPro" id="IPR038220">
    <property type="entry name" value="PHOX_C_sf"/>
</dbReference>
<evidence type="ECO:0000256" key="2">
    <source>
        <dbReference type="ARBA" id="ARBA00007801"/>
    </source>
</evidence>
<keyword evidence="8" id="KW-1185">Reference proteome</keyword>
<accession>A0A1C7MHG2</accession>
<evidence type="ECO:0000313" key="8">
    <source>
        <dbReference type="Proteomes" id="UP000092993"/>
    </source>
</evidence>
<keyword evidence="5" id="KW-0560">Oxidoreductase</keyword>
<dbReference type="AlphaFoldDB" id="A0A1C7MHG2"/>
<dbReference type="Gene3D" id="3.50.50.60">
    <property type="entry name" value="FAD/NAD(P)-binding domain"/>
    <property type="match status" value="1"/>
</dbReference>
<sequence>MASGKPAILIVGSGPAGLVLALTLLKNGIPVRIIEQNASFHEGARGTAIQPRTQELLNFLGIIDETMKWTEEAESCPQIPFSQVASTSQAQLEKILRRHIENLGAHVELGVTLTGVEQTADTVTARLTSKGVEELFECQYIVGADGAKGIVKKLLGLPFVGQTKTADRILTANVDVKDFNREYWDMWGSFSTASIGLKPLEPPPLFQLQAVGPNLPAILPVDPVGVQDLFNSITGSTDIKLENVCCVTDWRANIRMVQSFSVGRVFLAGDSAHCHSPAGGQGGNTAMQDSFNLAWKLSLVIRRLAPATLLETYALERMPVVAEMLNLSTELHSLAFPQLDSSSLEAGKAPRVEDVMFRPRSFLQLGINYRWSSIVIDERGGEGEGKGPETPQEISPYGSGVDKLRAGDRAPDATVLLDGSDSMTLHGVFSVRNHTVLVFPGTADGTELQSDLATVGVFRKPGVASLVLISQTKHAQFRDISTVCDRVLVDTAGHATSGYGILDDTKAFVVIRPDGIIGAYVLAAEGVIRYFSNILNLLYTVHERDTGEDAYRSDTAVWFERSPSPYRRCPICSARDDTHDTGEDVHRSDTAV</sequence>
<comment type="similarity">
    <text evidence="2">Belongs to the PheA/TfdB FAD monooxygenase family.</text>
</comment>
<dbReference type="InterPro" id="IPR036249">
    <property type="entry name" value="Thioredoxin-like_sf"/>
</dbReference>
<evidence type="ECO:0000256" key="1">
    <source>
        <dbReference type="ARBA" id="ARBA00001974"/>
    </source>
</evidence>
<keyword evidence="7" id="KW-0503">Monooxygenase</keyword>
<feature type="domain" description="FAD-binding" evidence="6">
    <location>
        <begin position="8"/>
        <end position="326"/>
    </location>
</feature>
<dbReference type="SUPFAM" id="SSF52833">
    <property type="entry name" value="Thioredoxin-like"/>
    <property type="match status" value="1"/>
</dbReference>
<evidence type="ECO:0000256" key="4">
    <source>
        <dbReference type="ARBA" id="ARBA00022827"/>
    </source>
</evidence>
<keyword evidence="4" id="KW-0274">FAD</keyword>
<dbReference type="GO" id="GO:0071949">
    <property type="term" value="F:FAD binding"/>
    <property type="evidence" value="ECO:0007669"/>
    <property type="project" value="InterPro"/>
</dbReference>
<comment type="cofactor">
    <cofactor evidence="1">
        <name>FAD</name>
        <dbReference type="ChEBI" id="CHEBI:57692"/>
    </cofactor>
</comment>
<dbReference type="GO" id="GO:0016709">
    <property type="term" value="F:oxidoreductase activity, acting on paired donors, with incorporation or reduction of molecular oxygen, NAD(P)H as one donor, and incorporation of one atom of oxygen"/>
    <property type="evidence" value="ECO:0007669"/>
    <property type="project" value="UniProtKB-ARBA"/>
</dbReference>
<evidence type="ECO:0000259" key="6">
    <source>
        <dbReference type="Pfam" id="PF01494"/>
    </source>
</evidence>
<dbReference type="EMBL" id="LUGG01000003">
    <property type="protein sequence ID" value="OBZ76355.1"/>
    <property type="molecule type" value="Genomic_DNA"/>
</dbReference>
<reference evidence="7 8" key="1">
    <citation type="submission" date="2016-03" db="EMBL/GenBank/DDBJ databases">
        <title>Whole genome sequencing of Grifola frondosa 9006-11.</title>
        <authorList>
            <person name="Min B."/>
            <person name="Park H."/>
            <person name="Kim J.-G."/>
            <person name="Cho H."/>
            <person name="Oh Y.-L."/>
            <person name="Kong W.-S."/>
            <person name="Choi I.-G."/>
        </authorList>
    </citation>
    <scope>NUCLEOTIDE SEQUENCE [LARGE SCALE GENOMIC DNA]</scope>
    <source>
        <strain evidence="7 8">9006-11</strain>
    </source>
</reference>
<name>A0A1C7MHG2_GRIFR</name>
<dbReference type="InterPro" id="IPR002938">
    <property type="entry name" value="FAD-bd"/>
</dbReference>
<dbReference type="InterPro" id="IPR036188">
    <property type="entry name" value="FAD/NAD-bd_sf"/>
</dbReference>
<dbReference type="InterPro" id="IPR050641">
    <property type="entry name" value="RIFMO-like"/>
</dbReference>
<dbReference type="PRINTS" id="PR00420">
    <property type="entry name" value="RNGMNOXGNASE"/>
</dbReference>
<dbReference type="OMA" id="ASWISEW"/>
<dbReference type="PANTHER" id="PTHR43004:SF19">
    <property type="entry name" value="BINDING MONOOXYGENASE, PUTATIVE (JCVI)-RELATED"/>
    <property type="match status" value="1"/>
</dbReference>
<dbReference type="OrthoDB" id="2690153at2759"/>
<protein>
    <submittedName>
        <fullName evidence="7">Pentachlorophenol 4-monooxygenase</fullName>
    </submittedName>
</protein>
<dbReference type="SUPFAM" id="SSF51905">
    <property type="entry name" value="FAD/NAD(P)-binding domain"/>
    <property type="match status" value="1"/>
</dbReference>
<comment type="caution">
    <text evidence="7">The sequence shown here is derived from an EMBL/GenBank/DDBJ whole genome shotgun (WGS) entry which is preliminary data.</text>
</comment>
<keyword evidence="3" id="KW-0285">Flavoprotein</keyword>